<proteinExistence type="predicted"/>
<dbReference type="AlphaFoldDB" id="A0A6J6EKT6"/>
<keyword evidence="1" id="KW-0812">Transmembrane</keyword>
<gene>
    <name evidence="2" type="ORF">UFOPK1726_00555</name>
</gene>
<feature type="transmembrane region" description="Helical" evidence="1">
    <location>
        <begin position="101"/>
        <end position="122"/>
    </location>
</feature>
<dbReference type="EMBL" id="CAEZTT010000050">
    <property type="protein sequence ID" value="CAB4575754.1"/>
    <property type="molecule type" value="Genomic_DNA"/>
</dbReference>
<protein>
    <submittedName>
        <fullName evidence="2">Unannotated protein</fullName>
    </submittedName>
</protein>
<organism evidence="2">
    <name type="scientific">freshwater metagenome</name>
    <dbReference type="NCBI Taxonomy" id="449393"/>
    <lineage>
        <taxon>unclassified sequences</taxon>
        <taxon>metagenomes</taxon>
        <taxon>ecological metagenomes</taxon>
    </lineage>
</organism>
<sequence>MNSISAIRATLKTGATVFGLSAVLLLFLPDVFIDLLALPQSDELSWAMRMIGVTLVALTGNMFVVASTASDSGVTKAAVVMLIAATTLGVLTLLIPVELNLFASVYAAVGFGFGLIYGTLLLRSKRSR</sequence>
<feature type="transmembrane region" description="Helical" evidence="1">
    <location>
        <begin position="77"/>
        <end position="95"/>
    </location>
</feature>
<keyword evidence="1" id="KW-1133">Transmembrane helix</keyword>
<accession>A0A6J6EKT6</accession>
<feature type="transmembrane region" description="Helical" evidence="1">
    <location>
        <begin position="44"/>
        <end position="65"/>
    </location>
</feature>
<evidence type="ECO:0000313" key="2">
    <source>
        <dbReference type="EMBL" id="CAB4575754.1"/>
    </source>
</evidence>
<evidence type="ECO:0000256" key="1">
    <source>
        <dbReference type="SAM" id="Phobius"/>
    </source>
</evidence>
<name>A0A6J6EKT6_9ZZZZ</name>
<feature type="transmembrane region" description="Helical" evidence="1">
    <location>
        <begin position="15"/>
        <end position="38"/>
    </location>
</feature>
<reference evidence="2" key="1">
    <citation type="submission" date="2020-05" db="EMBL/GenBank/DDBJ databases">
        <authorList>
            <person name="Chiriac C."/>
            <person name="Salcher M."/>
            <person name="Ghai R."/>
            <person name="Kavagutti S V."/>
        </authorList>
    </citation>
    <scope>NUCLEOTIDE SEQUENCE</scope>
</reference>
<keyword evidence="1" id="KW-0472">Membrane</keyword>